<sequence length="165" mass="17262">MHRLTVMAAVVGLVAAGPALAQQKSVSNVGCGLGSMAWEGESGLAPQVLAATTNGTLGNQTFGITSHTSGCARNGKVMVPERMAMFIGPNMNQLAEDMSRGDGEALATLAYVIGIEAQDRAAFYAATQREFARIMPHENVTATDVATSITAVMREDAALNRYADI</sequence>
<reference evidence="1" key="1">
    <citation type="submission" date="2018-07" db="EMBL/GenBank/DDBJ databases">
        <authorList>
            <person name="Quirk P.G."/>
            <person name="Krulwich T.A."/>
        </authorList>
    </citation>
    <scope>NUCLEOTIDE SEQUENCE</scope>
</reference>
<dbReference type="AlphaFoldDB" id="A0A380TI56"/>
<dbReference type="Pfam" id="PF11220">
    <property type="entry name" value="DUF3015"/>
    <property type="match status" value="1"/>
</dbReference>
<proteinExistence type="predicted"/>
<organism evidence="1">
    <name type="scientific">metagenome</name>
    <dbReference type="NCBI Taxonomy" id="256318"/>
    <lineage>
        <taxon>unclassified sequences</taxon>
        <taxon>metagenomes</taxon>
    </lineage>
</organism>
<gene>
    <name evidence="1" type="ORF">DF3PB_5990002</name>
</gene>
<protein>
    <recommendedName>
        <fullName evidence="2">DUF3015 domain-containing protein</fullName>
    </recommendedName>
</protein>
<name>A0A380TI56_9ZZZZ</name>
<evidence type="ECO:0000313" key="1">
    <source>
        <dbReference type="EMBL" id="SUS08162.1"/>
    </source>
</evidence>
<dbReference type="EMBL" id="UIDG01000555">
    <property type="protein sequence ID" value="SUS08162.1"/>
    <property type="molecule type" value="Genomic_DNA"/>
</dbReference>
<dbReference type="InterPro" id="IPR021383">
    <property type="entry name" value="DUF3015"/>
</dbReference>
<evidence type="ECO:0008006" key="2">
    <source>
        <dbReference type="Google" id="ProtNLM"/>
    </source>
</evidence>
<accession>A0A380TI56</accession>